<evidence type="ECO:0000313" key="2">
    <source>
        <dbReference type="EMBL" id="SMF65160.1"/>
    </source>
</evidence>
<proteinExistence type="predicted"/>
<reference evidence="3" key="1">
    <citation type="submission" date="2017-04" db="EMBL/GenBank/DDBJ databases">
        <authorList>
            <person name="Varghese N."/>
            <person name="Submissions S."/>
        </authorList>
    </citation>
    <scope>NUCLEOTIDE SEQUENCE [LARGE SCALE GENOMIC DNA]</scope>
    <source>
        <strain evidence="3">RKEM611</strain>
    </source>
</reference>
<evidence type="ECO:0008006" key="4">
    <source>
        <dbReference type="Google" id="ProtNLM"/>
    </source>
</evidence>
<sequence>MNKLVLLSFLTAMVFACESSNSSNSKVKSHPLAELVNETIILSPGVDLDIEAGEVRKVSLGELNAEGGSVLVYITADMKLTGADLNAVSIKLIEPPYYDGKVYYSHEIFTPSSKEDYNGTVNFEDVELKGNNPGDESVDGEWFVEISNASPSASATVNSLTLKVHTRLD</sequence>
<keyword evidence="3" id="KW-1185">Reference proteome</keyword>
<name>A0A1Y6CH95_9BACT</name>
<evidence type="ECO:0000256" key="1">
    <source>
        <dbReference type="SAM" id="SignalP"/>
    </source>
</evidence>
<dbReference type="PROSITE" id="PS51257">
    <property type="entry name" value="PROKAR_LIPOPROTEIN"/>
    <property type="match status" value="1"/>
</dbReference>
<protein>
    <recommendedName>
        <fullName evidence="4">DUF3859 domain-containing protein</fullName>
    </recommendedName>
</protein>
<accession>A0A1Y6CH95</accession>
<dbReference type="AlphaFoldDB" id="A0A1Y6CH95"/>
<evidence type="ECO:0000313" key="3">
    <source>
        <dbReference type="Proteomes" id="UP000192907"/>
    </source>
</evidence>
<dbReference type="Proteomes" id="UP000192907">
    <property type="component" value="Unassembled WGS sequence"/>
</dbReference>
<dbReference type="RefSeq" id="WP_132323490.1">
    <property type="nucleotide sequence ID" value="NZ_FWZT01000022.1"/>
</dbReference>
<organism evidence="2 3">
    <name type="scientific">Pseudobacteriovorax antillogorgiicola</name>
    <dbReference type="NCBI Taxonomy" id="1513793"/>
    <lineage>
        <taxon>Bacteria</taxon>
        <taxon>Pseudomonadati</taxon>
        <taxon>Bdellovibrionota</taxon>
        <taxon>Oligoflexia</taxon>
        <taxon>Oligoflexales</taxon>
        <taxon>Pseudobacteriovoracaceae</taxon>
        <taxon>Pseudobacteriovorax</taxon>
    </lineage>
</organism>
<feature type="signal peptide" evidence="1">
    <location>
        <begin position="1"/>
        <end position="16"/>
    </location>
</feature>
<dbReference type="EMBL" id="FWZT01000022">
    <property type="protein sequence ID" value="SMF65160.1"/>
    <property type="molecule type" value="Genomic_DNA"/>
</dbReference>
<keyword evidence="1" id="KW-0732">Signal</keyword>
<gene>
    <name evidence="2" type="ORF">SAMN06296036_122112</name>
</gene>
<feature type="chain" id="PRO_5011006207" description="DUF3859 domain-containing protein" evidence="1">
    <location>
        <begin position="17"/>
        <end position="169"/>
    </location>
</feature>
<dbReference type="STRING" id="1513793.SAMN06296036_122112"/>